<dbReference type="Proteomes" id="UP000248724">
    <property type="component" value="Unassembled WGS sequence"/>
</dbReference>
<accession>A0A2W5ZMY8</accession>
<proteinExistence type="predicted"/>
<reference evidence="2 3" key="1">
    <citation type="journal article" date="2017" name="Nature">
        <title>Atmospheric trace gases support primary production in Antarctic desert surface soil.</title>
        <authorList>
            <person name="Ji M."/>
            <person name="Greening C."/>
            <person name="Vanwonterghem I."/>
            <person name="Carere C.R."/>
            <person name="Bay S.K."/>
            <person name="Steen J.A."/>
            <person name="Montgomery K."/>
            <person name="Lines T."/>
            <person name="Beardall J."/>
            <person name="van Dorst J."/>
            <person name="Snape I."/>
            <person name="Stott M.B."/>
            <person name="Hugenholtz P."/>
            <person name="Ferrari B.C."/>
        </authorList>
    </citation>
    <scope>NUCLEOTIDE SEQUENCE [LARGE SCALE GENOMIC DNA]</scope>
    <source>
        <strain evidence="2">RRmetagenome_bin12</strain>
    </source>
</reference>
<organism evidence="2 3">
    <name type="scientific">Candidatus Aeolococcus gillhamiae</name>
    <dbReference type="NCBI Taxonomy" id="3127015"/>
    <lineage>
        <taxon>Bacteria</taxon>
        <taxon>Bacillati</taxon>
        <taxon>Candidatus Dormiibacterota</taxon>
        <taxon>Candidatus Dormibacteria</taxon>
        <taxon>Candidatus Aeolococcales</taxon>
        <taxon>Candidatus Aeolococcaceae</taxon>
        <taxon>Candidatus Aeolococcus</taxon>
    </lineage>
</organism>
<sequence>MAARTVVVGAVAYTANVVPIWDGIREYFRGKEPDMDFVLFSNYERQVDALIAGTIDIAWNTNLAWVRTVKQTGGRCRALAMRDIDVTFRSVFVKRAGDSMASIDDLRGRRIALGSRDSTQAAILPLYYLRRAGLEDIEVVRYDRDAGKHGDTGRSEIDSLRAMLDGEADATAIGITTWESIGRDDLMKGTVEAFWETPEYCHCNFTITNLDAAVADAWAASLLAMDWDVPEQRRIMEMEGLQRRWVRPELAGYQTLFEAVEEQEIPLRW</sequence>
<dbReference type="Proteomes" id="UP000606991">
    <property type="component" value="Unassembled WGS sequence"/>
</dbReference>
<evidence type="ECO:0000313" key="3">
    <source>
        <dbReference type="Proteomes" id="UP000248724"/>
    </source>
</evidence>
<evidence type="ECO:0000313" key="1">
    <source>
        <dbReference type="EMBL" id="MBJ7596428.1"/>
    </source>
</evidence>
<reference evidence="2" key="2">
    <citation type="submission" date="2018-05" db="EMBL/GenBank/DDBJ databases">
        <authorList>
            <person name="Ferrari B."/>
        </authorList>
    </citation>
    <scope>NUCLEOTIDE SEQUENCE</scope>
    <source>
        <strain evidence="2">RRmetagenome_bin12</strain>
    </source>
</reference>
<dbReference type="EMBL" id="JAEKNS010000163">
    <property type="protein sequence ID" value="MBJ7596428.1"/>
    <property type="molecule type" value="Genomic_DNA"/>
</dbReference>
<accession>A0A934K461</accession>
<reference evidence="1 4" key="3">
    <citation type="submission" date="2020-10" db="EMBL/GenBank/DDBJ databases">
        <title>Ca. Dormibacterota MAGs.</title>
        <authorList>
            <person name="Montgomery K."/>
        </authorList>
    </citation>
    <scope>NUCLEOTIDE SEQUENCE [LARGE SCALE GENOMIC DNA]</scope>
    <source>
        <strain evidence="1">SC8812_S17_18</strain>
    </source>
</reference>
<gene>
    <name evidence="2" type="ORF">DLM65_00310</name>
    <name evidence="1" type="ORF">JF886_16495</name>
</gene>
<dbReference type="PANTHER" id="PTHR35841">
    <property type="entry name" value="PHOSPHONATES-BINDING PERIPLASMIC PROTEIN"/>
    <property type="match status" value="1"/>
</dbReference>
<dbReference type="Pfam" id="PF12974">
    <property type="entry name" value="Phosphonate-bd"/>
    <property type="match status" value="1"/>
</dbReference>
<name>A0A2W5ZMY8_9BACT</name>
<evidence type="ECO:0000313" key="2">
    <source>
        <dbReference type="EMBL" id="PZR84206.1"/>
    </source>
</evidence>
<dbReference type="SUPFAM" id="SSF53850">
    <property type="entry name" value="Periplasmic binding protein-like II"/>
    <property type="match status" value="1"/>
</dbReference>
<dbReference type="AlphaFoldDB" id="A0A2W5ZMY8"/>
<protein>
    <submittedName>
        <fullName evidence="1">PhnD/SsuA/transferrin family substrate-binding protein</fullName>
    </submittedName>
    <submittedName>
        <fullName evidence="2">Phosphate ABC transporter substrate-binding protein</fullName>
    </submittedName>
</protein>
<dbReference type="EMBL" id="QHBU01000008">
    <property type="protein sequence ID" value="PZR84206.1"/>
    <property type="molecule type" value="Genomic_DNA"/>
</dbReference>
<dbReference type="Gene3D" id="3.40.190.10">
    <property type="entry name" value="Periplasmic binding protein-like II"/>
    <property type="match status" value="2"/>
</dbReference>
<dbReference type="RefSeq" id="WP_337314456.1">
    <property type="nucleotide sequence ID" value="NZ_JAEKNS010000163.1"/>
</dbReference>
<comment type="caution">
    <text evidence="2">The sequence shown here is derived from an EMBL/GenBank/DDBJ whole genome shotgun (WGS) entry which is preliminary data.</text>
</comment>
<dbReference type="PANTHER" id="PTHR35841:SF1">
    <property type="entry name" value="PHOSPHONATES-BINDING PERIPLASMIC PROTEIN"/>
    <property type="match status" value="1"/>
</dbReference>
<evidence type="ECO:0000313" key="4">
    <source>
        <dbReference type="Proteomes" id="UP000606991"/>
    </source>
</evidence>